<dbReference type="Proteomes" id="UP000486602">
    <property type="component" value="Unassembled WGS sequence"/>
</dbReference>
<gene>
    <name evidence="2" type="ORF">G3O08_18980</name>
</gene>
<name>A0A7K3WWZ1_9FLAO</name>
<protein>
    <submittedName>
        <fullName evidence="2">Uncharacterized protein</fullName>
    </submittedName>
</protein>
<keyword evidence="3" id="KW-1185">Reference proteome</keyword>
<dbReference type="AlphaFoldDB" id="A0A7K3WWZ1"/>
<evidence type="ECO:0000313" key="3">
    <source>
        <dbReference type="Proteomes" id="UP000486602"/>
    </source>
</evidence>
<accession>A0A7K3WWZ1</accession>
<reference evidence="2 3" key="1">
    <citation type="submission" date="2020-02" db="EMBL/GenBank/DDBJ databases">
        <title>Out from the shadows clarifying the taxonomy of the family Cryomorphaceae and related taxa by utilizing the GTDB taxonomic framework.</title>
        <authorList>
            <person name="Bowman J.P."/>
        </authorList>
    </citation>
    <scope>NUCLEOTIDE SEQUENCE [LARGE SCALE GENOMIC DNA]</scope>
    <source>
        <strain evidence="2 3">QSSC 1-22</strain>
    </source>
</reference>
<keyword evidence="1" id="KW-0812">Transmembrane</keyword>
<keyword evidence="1" id="KW-1133">Transmembrane helix</keyword>
<dbReference type="RefSeq" id="WP_163287030.1">
    <property type="nucleotide sequence ID" value="NZ_JAAGVY010000061.1"/>
</dbReference>
<sequence length="53" mass="6054">MTIFIKKVVNHIFATFFHDTLSDLRATFKYKLLIVSLMGILAVTAIATLLYYS</sequence>
<feature type="transmembrane region" description="Helical" evidence="1">
    <location>
        <begin position="32"/>
        <end position="52"/>
    </location>
</feature>
<evidence type="ECO:0000256" key="1">
    <source>
        <dbReference type="SAM" id="Phobius"/>
    </source>
</evidence>
<keyword evidence="1" id="KW-0472">Membrane</keyword>
<comment type="caution">
    <text evidence="2">The sequence shown here is derived from an EMBL/GenBank/DDBJ whole genome shotgun (WGS) entry which is preliminary data.</text>
</comment>
<evidence type="ECO:0000313" key="2">
    <source>
        <dbReference type="EMBL" id="NEN25581.1"/>
    </source>
</evidence>
<dbReference type="EMBL" id="JAAGVY010000061">
    <property type="protein sequence ID" value="NEN25581.1"/>
    <property type="molecule type" value="Genomic_DNA"/>
</dbReference>
<organism evidence="2 3">
    <name type="scientific">Cryomorpha ignava</name>
    <dbReference type="NCBI Taxonomy" id="101383"/>
    <lineage>
        <taxon>Bacteria</taxon>
        <taxon>Pseudomonadati</taxon>
        <taxon>Bacteroidota</taxon>
        <taxon>Flavobacteriia</taxon>
        <taxon>Flavobacteriales</taxon>
        <taxon>Cryomorphaceae</taxon>
        <taxon>Cryomorpha</taxon>
    </lineage>
</organism>
<proteinExistence type="predicted"/>